<feature type="repeat" description="ANK" evidence="1">
    <location>
        <begin position="139"/>
        <end position="174"/>
    </location>
</feature>
<dbReference type="Gene3D" id="1.25.40.20">
    <property type="entry name" value="Ankyrin repeat-containing domain"/>
    <property type="match status" value="2"/>
</dbReference>
<dbReference type="PANTHER" id="PTHR24118">
    <property type="entry name" value="POTE ANKYRIN DOMAIN"/>
    <property type="match status" value="1"/>
</dbReference>
<feature type="repeat" description="ANK" evidence="1">
    <location>
        <begin position="238"/>
        <end position="270"/>
    </location>
</feature>
<proteinExistence type="predicted"/>
<sequence length="371" mass="41672">MFVADNVKVDCDHVNHEQRQQLLTIVDRGTYEQLFIFLQAYHQRPFRNLDEVMRYDGVIDDQIDFIDCMATKYTVTPLMIAAGKGSYEKTKILLVHGANPNAQCSTGDPALHLAVHRAKYDIVDLLLKYHANPNVCNQSGKTALHRAAFSYTDENASRVQALLQAGADPTLEDHNQRIPLAGAVVANNIGFMRILLSLDRTLIKRTFQAALIAVDLGYDKCLETLLDYGMDPNITNQKGTTPLHAAVRSLKLSAAKMLVFHGADRNKLDNHGKTPLSIAENLQPDQRQLFINVLLSNTQLNSCLKSDMESLNTTLERISTTSKGVEKMLLFWLGKKINTATQKKYFYLDTPRMTLSDVNEYATETIQNTRL</sequence>
<organism evidence="2 3">
    <name type="scientific">Rotaria magnacalcarata</name>
    <dbReference type="NCBI Taxonomy" id="392030"/>
    <lineage>
        <taxon>Eukaryota</taxon>
        <taxon>Metazoa</taxon>
        <taxon>Spiralia</taxon>
        <taxon>Gnathifera</taxon>
        <taxon>Rotifera</taxon>
        <taxon>Eurotatoria</taxon>
        <taxon>Bdelloidea</taxon>
        <taxon>Philodinida</taxon>
        <taxon>Philodinidae</taxon>
        <taxon>Rotaria</taxon>
    </lineage>
</organism>
<accession>A0A819LNZ3</accession>
<dbReference type="SUPFAM" id="SSF48403">
    <property type="entry name" value="Ankyrin repeat"/>
    <property type="match status" value="1"/>
</dbReference>
<dbReference type="Pfam" id="PF12796">
    <property type="entry name" value="Ank_2"/>
    <property type="match status" value="2"/>
</dbReference>
<dbReference type="AlphaFoldDB" id="A0A819LNZ3"/>
<dbReference type="InterPro" id="IPR036770">
    <property type="entry name" value="Ankyrin_rpt-contain_sf"/>
</dbReference>
<reference evidence="2" key="1">
    <citation type="submission" date="2021-02" db="EMBL/GenBank/DDBJ databases">
        <authorList>
            <person name="Nowell W R."/>
        </authorList>
    </citation>
    <scope>NUCLEOTIDE SEQUENCE</scope>
</reference>
<dbReference type="PANTHER" id="PTHR24118:SF99">
    <property type="entry name" value="POTE ANKYRIN DOMAIN FAMILY MEMBER 3C-RELATED"/>
    <property type="match status" value="1"/>
</dbReference>
<dbReference type="PROSITE" id="PS50088">
    <property type="entry name" value="ANK_REPEAT"/>
    <property type="match status" value="4"/>
</dbReference>
<dbReference type="SMART" id="SM00248">
    <property type="entry name" value="ANK"/>
    <property type="match status" value="6"/>
</dbReference>
<feature type="repeat" description="ANK" evidence="1">
    <location>
        <begin position="106"/>
        <end position="138"/>
    </location>
</feature>
<comment type="caution">
    <text evidence="2">The sequence shown here is derived from an EMBL/GenBank/DDBJ whole genome shotgun (WGS) entry which is preliminary data.</text>
</comment>
<protein>
    <submittedName>
        <fullName evidence="2">Uncharacterized protein</fullName>
    </submittedName>
</protein>
<name>A0A819LNZ3_9BILA</name>
<dbReference type="Proteomes" id="UP000663866">
    <property type="component" value="Unassembled WGS sequence"/>
</dbReference>
<evidence type="ECO:0000313" key="2">
    <source>
        <dbReference type="EMBL" id="CAF3964669.1"/>
    </source>
</evidence>
<feature type="repeat" description="ANK" evidence="1">
    <location>
        <begin position="73"/>
        <end position="105"/>
    </location>
</feature>
<evidence type="ECO:0000313" key="3">
    <source>
        <dbReference type="Proteomes" id="UP000663866"/>
    </source>
</evidence>
<evidence type="ECO:0000256" key="1">
    <source>
        <dbReference type="PROSITE-ProRule" id="PRU00023"/>
    </source>
</evidence>
<dbReference type="EMBL" id="CAJOBG010001868">
    <property type="protein sequence ID" value="CAF3964669.1"/>
    <property type="molecule type" value="Genomic_DNA"/>
</dbReference>
<keyword evidence="1" id="KW-0040">ANK repeat</keyword>
<gene>
    <name evidence="2" type="ORF">OVN521_LOCUS13010</name>
</gene>
<dbReference type="InterPro" id="IPR002110">
    <property type="entry name" value="Ankyrin_rpt"/>
</dbReference>
<dbReference type="PROSITE" id="PS50297">
    <property type="entry name" value="ANK_REP_REGION"/>
    <property type="match status" value="4"/>
</dbReference>
<keyword evidence="3" id="KW-1185">Reference proteome</keyword>